<organism evidence="2 3">
    <name type="scientific">Paenibacillus lutrae</name>
    <dbReference type="NCBI Taxonomy" id="2078573"/>
    <lineage>
        <taxon>Bacteria</taxon>
        <taxon>Bacillati</taxon>
        <taxon>Bacillota</taxon>
        <taxon>Bacilli</taxon>
        <taxon>Bacillales</taxon>
        <taxon>Paenibacillaceae</taxon>
        <taxon>Paenibacillus</taxon>
    </lineage>
</organism>
<comment type="caution">
    <text evidence="2">The sequence shown here is derived from an EMBL/GenBank/DDBJ whole genome shotgun (WGS) entry which is preliminary data.</text>
</comment>
<evidence type="ECO:0000256" key="1">
    <source>
        <dbReference type="SAM" id="Phobius"/>
    </source>
</evidence>
<dbReference type="AlphaFoldDB" id="A0A7X3FGM9"/>
<keyword evidence="1" id="KW-0472">Membrane</keyword>
<proteinExistence type="predicted"/>
<dbReference type="OrthoDB" id="2842408at2"/>
<reference evidence="2 3" key="1">
    <citation type="journal article" date="2019" name="Microorganisms">
        <title>Paenibacillus lutrae sp. nov., A Chitinolytic Species Isolated from A River Otter in Castril Natural Park, Granada, Spain.</title>
        <authorList>
            <person name="Rodriguez M."/>
            <person name="Reina J.C."/>
            <person name="Bejar V."/>
            <person name="Llamas I."/>
        </authorList>
    </citation>
    <scope>NUCLEOTIDE SEQUENCE [LARGE SCALE GENOMIC DNA]</scope>
    <source>
        <strain evidence="2 3">N10</strain>
    </source>
</reference>
<gene>
    <name evidence="2" type="ORF">EDM21_07070</name>
</gene>
<feature type="transmembrane region" description="Helical" evidence="1">
    <location>
        <begin position="20"/>
        <end position="37"/>
    </location>
</feature>
<keyword evidence="1" id="KW-0812">Transmembrane</keyword>
<keyword evidence="3" id="KW-1185">Reference proteome</keyword>
<dbReference type="RefSeq" id="WP_157334202.1">
    <property type="nucleotide sequence ID" value="NZ_RHLK01000003.1"/>
</dbReference>
<accession>A0A7X3FGM9</accession>
<evidence type="ECO:0000313" key="3">
    <source>
        <dbReference type="Proteomes" id="UP000490800"/>
    </source>
</evidence>
<dbReference type="EMBL" id="RHLK01000003">
    <property type="protein sequence ID" value="MVO99291.1"/>
    <property type="molecule type" value="Genomic_DNA"/>
</dbReference>
<protein>
    <submittedName>
        <fullName evidence="2">Uncharacterized protein</fullName>
    </submittedName>
</protein>
<keyword evidence="1" id="KW-1133">Transmembrane helix</keyword>
<sequence length="277" mass="31323">MSQVAFWAPARGHGAATSNVIAVSTMIALDYFARIMITHTRRTKTAMENAFSRSGAGESNLVPFCEYGVSALERLLESDKLTPERIQDYTKPIVKDRLDLLPGSRKGEYEPSLCHEDTLPYIVKSASRYYDVTFVDVGDEADEGAAAAILRTSDMIVVNLSQNIDVLERYFDKELWVESLHIKPLVLVLGNYDENSKYNAVNIARKYKWKQPIYTVPHFTGFLDASNEKNILEFFLRNRNVGSKHPAYAFITEVRRLSKALLNELGVDTKFLQERGA</sequence>
<dbReference type="InterPro" id="IPR027417">
    <property type="entry name" value="P-loop_NTPase"/>
</dbReference>
<name>A0A7X3FGM9_9BACL</name>
<dbReference type="Gene3D" id="3.40.50.300">
    <property type="entry name" value="P-loop containing nucleotide triphosphate hydrolases"/>
    <property type="match status" value="1"/>
</dbReference>
<evidence type="ECO:0000313" key="2">
    <source>
        <dbReference type="EMBL" id="MVO99291.1"/>
    </source>
</evidence>
<dbReference type="Proteomes" id="UP000490800">
    <property type="component" value="Unassembled WGS sequence"/>
</dbReference>